<dbReference type="Proteomes" id="UP000827549">
    <property type="component" value="Chromosome 7"/>
</dbReference>
<feature type="region of interest" description="Disordered" evidence="17">
    <location>
        <begin position="42"/>
        <end position="83"/>
    </location>
</feature>
<evidence type="ECO:0000313" key="18">
    <source>
        <dbReference type="EMBL" id="WOO85858.1"/>
    </source>
</evidence>
<dbReference type="EMBL" id="CP086720">
    <property type="protein sequence ID" value="WOO85858.1"/>
    <property type="molecule type" value="Genomic_DNA"/>
</dbReference>
<comment type="cofactor">
    <cofactor evidence="16">
        <name>Fe cation</name>
        <dbReference type="ChEBI" id="CHEBI:24875"/>
    </cofactor>
    <text evidence="16">Binds 2 iron ions per subunit.</text>
</comment>
<keyword evidence="14 16" id="KW-0472">Membrane</keyword>
<evidence type="ECO:0000256" key="10">
    <source>
        <dbReference type="ARBA" id="ARBA00022989"/>
    </source>
</evidence>
<dbReference type="GO" id="GO:0009916">
    <property type="term" value="F:alternative oxidase activity"/>
    <property type="evidence" value="ECO:0007669"/>
    <property type="project" value="UniProtKB-UniRule"/>
</dbReference>
<dbReference type="Pfam" id="PF01786">
    <property type="entry name" value="AOX"/>
    <property type="match status" value="1"/>
</dbReference>
<evidence type="ECO:0000256" key="6">
    <source>
        <dbReference type="ARBA" id="ARBA00022723"/>
    </source>
</evidence>
<dbReference type="GO" id="GO:0005743">
    <property type="term" value="C:mitochondrial inner membrane"/>
    <property type="evidence" value="ECO:0007669"/>
    <property type="project" value="UniProtKB-SubCell"/>
</dbReference>
<evidence type="ECO:0000313" key="19">
    <source>
        <dbReference type="Proteomes" id="UP000827549"/>
    </source>
</evidence>
<evidence type="ECO:0000256" key="2">
    <source>
        <dbReference type="ARBA" id="ARBA00008388"/>
    </source>
</evidence>
<keyword evidence="13" id="KW-0496">Mitochondrion</keyword>
<name>A0AAF1BUB7_9TREE</name>
<comment type="function">
    <text evidence="15">Catalyzes cyanide-resistant oxygen consumption. May increase respiration when the cytochrome respiratory pathway is restricted, or in response to low temperatures.</text>
</comment>
<dbReference type="InterPro" id="IPR038659">
    <property type="entry name" value="AOX_sf"/>
</dbReference>
<dbReference type="GO" id="GO:0010230">
    <property type="term" value="P:alternative respiration"/>
    <property type="evidence" value="ECO:0007669"/>
    <property type="project" value="TreeGrafter"/>
</dbReference>
<keyword evidence="4 16" id="KW-0679">Respiratory chain</keyword>
<dbReference type="AlphaFoldDB" id="A0AAF1BUB7"/>
<feature type="compositionally biased region" description="Low complexity" evidence="17">
    <location>
        <begin position="49"/>
        <end position="72"/>
    </location>
</feature>
<evidence type="ECO:0000256" key="11">
    <source>
        <dbReference type="ARBA" id="ARBA00023002"/>
    </source>
</evidence>
<evidence type="ECO:0000256" key="8">
    <source>
        <dbReference type="ARBA" id="ARBA00022946"/>
    </source>
</evidence>
<dbReference type="FunFam" id="1.20.1260.140:FF:000002">
    <property type="entry name" value="Alternative oxidase"/>
    <property type="match status" value="1"/>
</dbReference>
<keyword evidence="9 16" id="KW-0249">Electron transport</keyword>
<sequence>MSSLLVMPLRAGGPSVLRIAATSSRRAPALCLAGLHTSSIARTPPAPSAAPKNAASSSSSSAAADATTSALSHEGRGSEGAHYNDKTEADISALIATDKAGGWTLMNPIYTESDLDSVKVVYREPQTITDATIRNMVRLTKWTFDKVTGYKGTHITPDHLKSSTIEQLREKGDLLSDKAWLKRIIFLESIAGVPGMVGGTLRHLRSLRLLRRDGGWIHTLLEEAENERMHLLTFMTVARPSWLTRAVVLGAQGVFYNLFFLTYLITPKTAHRFVAALEEEAVRTYTHCIEDVERGLVPEWSDKPAPQIAIDYWRMPEDASLLDVIKAVRADEATHRFVNHSLANLDQKHDFNPFALGEPAPEIRGTIPGFTREESAKYANETQQKLLGAAKEQQEKQS</sequence>
<keyword evidence="6 16" id="KW-0479">Metal-binding</keyword>
<evidence type="ECO:0000256" key="7">
    <source>
        <dbReference type="ARBA" id="ARBA00022792"/>
    </source>
</evidence>
<dbReference type="RefSeq" id="XP_062631884.1">
    <property type="nucleotide sequence ID" value="XM_062775900.1"/>
</dbReference>
<dbReference type="Gene3D" id="1.20.1260.140">
    <property type="entry name" value="Alternative oxidase"/>
    <property type="match status" value="1"/>
</dbReference>
<gene>
    <name evidence="18" type="primary">AOX1</name>
    <name evidence="18" type="ORF">LOC62_07G009345</name>
</gene>
<dbReference type="GeneID" id="87812508"/>
<comment type="subcellular location">
    <subcellularLocation>
        <location evidence="1">Mitochondrion inner membrane</location>
    </subcellularLocation>
</comment>
<dbReference type="GO" id="GO:0046872">
    <property type="term" value="F:metal ion binding"/>
    <property type="evidence" value="ECO:0007669"/>
    <property type="project" value="UniProtKB-UniRule"/>
</dbReference>
<keyword evidence="11 16" id="KW-0560">Oxidoreductase</keyword>
<dbReference type="InterPro" id="IPR002680">
    <property type="entry name" value="AOX"/>
</dbReference>
<evidence type="ECO:0000256" key="13">
    <source>
        <dbReference type="ARBA" id="ARBA00023128"/>
    </source>
</evidence>
<keyword evidence="7" id="KW-0999">Mitochondrion inner membrane</keyword>
<evidence type="ECO:0000256" key="16">
    <source>
        <dbReference type="RuleBase" id="RU003779"/>
    </source>
</evidence>
<protein>
    <recommendedName>
        <fullName evidence="16">Alternative oxidase</fullName>
        <ecNumber evidence="16">1.-.-.-</ecNumber>
    </recommendedName>
</protein>
<keyword evidence="10" id="KW-1133">Transmembrane helix</keyword>
<dbReference type="CDD" id="cd01053">
    <property type="entry name" value="AOX"/>
    <property type="match status" value="1"/>
</dbReference>
<keyword evidence="12 16" id="KW-0408">Iron</keyword>
<evidence type="ECO:0000256" key="3">
    <source>
        <dbReference type="ARBA" id="ARBA00022448"/>
    </source>
</evidence>
<organism evidence="18 19">
    <name type="scientific">Vanrija pseudolonga</name>
    <dbReference type="NCBI Taxonomy" id="143232"/>
    <lineage>
        <taxon>Eukaryota</taxon>
        <taxon>Fungi</taxon>
        <taxon>Dikarya</taxon>
        <taxon>Basidiomycota</taxon>
        <taxon>Agaricomycotina</taxon>
        <taxon>Tremellomycetes</taxon>
        <taxon>Trichosporonales</taxon>
        <taxon>Trichosporonaceae</taxon>
        <taxon>Vanrija</taxon>
    </lineage>
</organism>
<dbReference type="GO" id="GO:0098803">
    <property type="term" value="C:respiratory chain complex"/>
    <property type="evidence" value="ECO:0007669"/>
    <property type="project" value="UniProtKB-UniRule"/>
</dbReference>
<dbReference type="PANTHER" id="PTHR31803:SF3">
    <property type="entry name" value="ALTERNATIVE OXIDASE"/>
    <property type="match status" value="1"/>
</dbReference>
<reference evidence="18" key="1">
    <citation type="submission" date="2023-10" db="EMBL/GenBank/DDBJ databases">
        <authorList>
            <person name="Noh H."/>
        </authorList>
    </citation>
    <scope>NUCLEOTIDE SEQUENCE</scope>
    <source>
        <strain evidence="18">DUCC4014</strain>
    </source>
</reference>
<evidence type="ECO:0000256" key="17">
    <source>
        <dbReference type="SAM" id="MobiDB-lite"/>
    </source>
</evidence>
<comment type="similarity">
    <text evidence="2 16">Belongs to the alternative oxidase family.</text>
</comment>
<feature type="compositionally biased region" description="Basic and acidic residues" evidence="17">
    <location>
        <begin position="73"/>
        <end position="83"/>
    </location>
</feature>
<keyword evidence="8" id="KW-0809">Transit peptide</keyword>
<evidence type="ECO:0000256" key="14">
    <source>
        <dbReference type="ARBA" id="ARBA00023136"/>
    </source>
</evidence>
<keyword evidence="3" id="KW-0813">Transport</keyword>
<keyword evidence="19" id="KW-1185">Reference proteome</keyword>
<evidence type="ECO:0000256" key="5">
    <source>
        <dbReference type="ARBA" id="ARBA00022692"/>
    </source>
</evidence>
<evidence type="ECO:0000256" key="1">
    <source>
        <dbReference type="ARBA" id="ARBA00004273"/>
    </source>
</evidence>
<evidence type="ECO:0000256" key="9">
    <source>
        <dbReference type="ARBA" id="ARBA00022982"/>
    </source>
</evidence>
<evidence type="ECO:0000256" key="12">
    <source>
        <dbReference type="ARBA" id="ARBA00023004"/>
    </source>
</evidence>
<dbReference type="PANTHER" id="PTHR31803">
    <property type="entry name" value="ALTERNATIVE OXIDASE"/>
    <property type="match status" value="1"/>
</dbReference>
<evidence type="ECO:0000256" key="15">
    <source>
        <dbReference type="ARBA" id="ARBA00025285"/>
    </source>
</evidence>
<proteinExistence type="inferred from homology"/>
<keyword evidence="5 16" id="KW-0812">Transmembrane</keyword>
<accession>A0AAF1BUB7</accession>
<dbReference type="EC" id="1.-.-.-" evidence="16"/>
<evidence type="ECO:0000256" key="4">
    <source>
        <dbReference type="ARBA" id="ARBA00022660"/>
    </source>
</evidence>